<name>A0ABW0ID31_9BACT</name>
<dbReference type="EMBL" id="JBHSMA010000006">
    <property type="protein sequence ID" value="MFC5411311.1"/>
    <property type="molecule type" value="Genomic_DNA"/>
</dbReference>
<accession>A0ABW0ID31</accession>
<sequence length="262" mass="30548">MAETPVLLHCIDFDTYRHFYQRPDAQLFFQQLSERFSADGWRLIHIWEDVWRQKPDIVLSRLRALAGLSERIPARLTQVRRIDKPTTERFLQANHLQVVTQVKYKYGLFLPERYFRVLSADFLAKTRPEPELLVAVATFSHPRRIARNGLLHRSVELVRFANRLNCTVVGGLDKLLKAFITAVQPDDLMTYADRDWSDGQSYEKLGFTRLELTEPQAFWLRPDECIRYYPHHLPGGLAESDLSAQGYIPVYNAGSRKFVKIL</sequence>
<evidence type="ECO:0000313" key="2">
    <source>
        <dbReference type="Proteomes" id="UP001596106"/>
    </source>
</evidence>
<evidence type="ECO:0000313" key="1">
    <source>
        <dbReference type="EMBL" id="MFC5411311.1"/>
    </source>
</evidence>
<proteinExistence type="predicted"/>
<organism evidence="1 2">
    <name type="scientific">Larkinella bovis</name>
    <dbReference type="NCBI Taxonomy" id="683041"/>
    <lineage>
        <taxon>Bacteria</taxon>
        <taxon>Pseudomonadati</taxon>
        <taxon>Bacteroidota</taxon>
        <taxon>Cytophagia</taxon>
        <taxon>Cytophagales</taxon>
        <taxon>Spirosomataceae</taxon>
        <taxon>Larkinella</taxon>
    </lineage>
</organism>
<dbReference type="Proteomes" id="UP001596106">
    <property type="component" value="Unassembled WGS sequence"/>
</dbReference>
<protein>
    <recommendedName>
        <fullName evidence="3">N-acetyltransferase domain-containing protein</fullName>
    </recommendedName>
</protein>
<keyword evidence="2" id="KW-1185">Reference proteome</keyword>
<gene>
    <name evidence="1" type="ORF">ACFPMF_18460</name>
</gene>
<evidence type="ECO:0008006" key="3">
    <source>
        <dbReference type="Google" id="ProtNLM"/>
    </source>
</evidence>
<reference evidence="2" key="1">
    <citation type="journal article" date="2019" name="Int. J. Syst. Evol. Microbiol.">
        <title>The Global Catalogue of Microorganisms (GCM) 10K type strain sequencing project: providing services to taxonomists for standard genome sequencing and annotation.</title>
        <authorList>
            <consortium name="The Broad Institute Genomics Platform"/>
            <consortium name="The Broad Institute Genome Sequencing Center for Infectious Disease"/>
            <person name="Wu L."/>
            <person name="Ma J."/>
        </authorList>
    </citation>
    <scope>NUCLEOTIDE SEQUENCE [LARGE SCALE GENOMIC DNA]</scope>
    <source>
        <strain evidence="2">CCUG 55250</strain>
    </source>
</reference>
<comment type="caution">
    <text evidence="1">The sequence shown here is derived from an EMBL/GenBank/DDBJ whole genome shotgun (WGS) entry which is preliminary data.</text>
</comment>
<dbReference type="RefSeq" id="WP_379848083.1">
    <property type="nucleotide sequence ID" value="NZ_JBHSMA010000006.1"/>
</dbReference>